<proteinExistence type="predicted"/>
<dbReference type="EMBL" id="JADGJD010000790">
    <property type="protein sequence ID" value="KAJ3048450.1"/>
    <property type="molecule type" value="Genomic_DNA"/>
</dbReference>
<reference evidence="2" key="1">
    <citation type="submission" date="2020-05" db="EMBL/GenBank/DDBJ databases">
        <title>Phylogenomic resolution of chytrid fungi.</title>
        <authorList>
            <person name="Stajich J.E."/>
            <person name="Amses K."/>
            <person name="Simmons R."/>
            <person name="Seto K."/>
            <person name="Myers J."/>
            <person name="Bonds A."/>
            <person name="Quandt C.A."/>
            <person name="Barry K."/>
            <person name="Liu P."/>
            <person name="Grigoriev I."/>
            <person name="Longcore J.E."/>
            <person name="James T.Y."/>
        </authorList>
    </citation>
    <scope>NUCLEOTIDE SEQUENCE</scope>
    <source>
        <strain evidence="2">JEL0318</strain>
    </source>
</reference>
<gene>
    <name evidence="2" type="ORF">HK097_010532</name>
</gene>
<sequence length="384" mass="39853">MSATVAPYHPDGTTPRTKKTNGQTAYKLSDQLTGAGAPIHDTQPDGSVNPQPLHTTAKAASRKAKAAYNEVGEDLQYAGATAANAGREIGDAARDAVHGVEDLGRRGLQGAYGAGRSARNATHAGARSRETLARDEQYDNFGVLDKTVYLAARGAKVTAPEVIKNGAQAAVHGTVGWFEALAGIPFTVTRAAVEGASNAVGFGVNLTKSAVDVGVNTVSAVSNYTLDTTLKVVDSAGRLADSAAHAVAPPPLVPYVDATAGLVKRVRQEPIEVARDYVPATVYSTVEGAVRTAASTKDFALYTTHSATNYVTSTSTGVVQGSINRLREGENYLWGQAADNFQLTKSRLFDAVDAVVKTVPGKDLQTVVYGSGGGVRAHAAASGW</sequence>
<evidence type="ECO:0000313" key="2">
    <source>
        <dbReference type="EMBL" id="KAJ3048450.1"/>
    </source>
</evidence>
<organism evidence="2 3">
    <name type="scientific">Rhizophlyctis rosea</name>
    <dbReference type="NCBI Taxonomy" id="64517"/>
    <lineage>
        <taxon>Eukaryota</taxon>
        <taxon>Fungi</taxon>
        <taxon>Fungi incertae sedis</taxon>
        <taxon>Chytridiomycota</taxon>
        <taxon>Chytridiomycota incertae sedis</taxon>
        <taxon>Chytridiomycetes</taxon>
        <taxon>Rhizophlyctidales</taxon>
        <taxon>Rhizophlyctidaceae</taxon>
        <taxon>Rhizophlyctis</taxon>
    </lineage>
</organism>
<comment type="caution">
    <text evidence="2">The sequence shown here is derived from an EMBL/GenBank/DDBJ whole genome shotgun (WGS) entry which is preliminary data.</text>
</comment>
<evidence type="ECO:0000256" key="1">
    <source>
        <dbReference type="SAM" id="MobiDB-lite"/>
    </source>
</evidence>
<accession>A0AAD5S917</accession>
<dbReference type="Proteomes" id="UP001212841">
    <property type="component" value="Unassembled WGS sequence"/>
</dbReference>
<name>A0AAD5S917_9FUNG</name>
<feature type="region of interest" description="Disordered" evidence="1">
    <location>
        <begin position="111"/>
        <end position="131"/>
    </location>
</feature>
<feature type="region of interest" description="Disordered" evidence="1">
    <location>
        <begin position="1"/>
        <end position="23"/>
    </location>
</feature>
<protein>
    <submittedName>
        <fullName evidence="2">Uncharacterized protein</fullName>
    </submittedName>
</protein>
<dbReference type="AlphaFoldDB" id="A0AAD5S917"/>
<evidence type="ECO:0000313" key="3">
    <source>
        <dbReference type="Proteomes" id="UP001212841"/>
    </source>
</evidence>
<keyword evidence="3" id="KW-1185">Reference proteome</keyword>